<dbReference type="Proteomes" id="UP001157186">
    <property type="component" value="Unassembled WGS sequence"/>
</dbReference>
<dbReference type="Pfam" id="PF10982">
    <property type="entry name" value="DUF2789"/>
    <property type="match status" value="1"/>
</dbReference>
<dbReference type="Gene3D" id="1.10.10.1130">
    <property type="entry name" value="Uncharacterised protein PF10982, DUF2789"/>
    <property type="match status" value="1"/>
</dbReference>
<proteinExistence type="predicted"/>
<comment type="caution">
    <text evidence="1">The sequence shown here is derived from an EMBL/GenBank/DDBJ whole genome shotgun (WGS) entry which is preliminary data.</text>
</comment>
<evidence type="ECO:0000313" key="2">
    <source>
        <dbReference type="Proteomes" id="UP001157186"/>
    </source>
</evidence>
<keyword evidence="2" id="KW-1185">Reference proteome</keyword>
<dbReference type="InterPro" id="IPR021250">
    <property type="entry name" value="DUF2789"/>
</dbReference>
<organism evidence="1 2">
    <name type="scientific">Thalassotalea insulae</name>
    <dbReference type="NCBI Taxonomy" id="2056778"/>
    <lineage>
        <taxon>Bacteria</taxon>
        <taxon>Pseudomonadati</taxon>
        <taxon>Pseudomonadota</taxon>
        <taxon>Gammaproteobacteria</taxon>
        <taxon>Alteromonadales</taxon>
        <taxon>Colwelliaceae</taxon>
        <taxon>Thalassotalea</taxon>
    </lineage>
</organism>
<dbReference type="RefSeq" id="WP_284242941.1">
    <property type="nucleotide sequence ID" value="NZ_BSST01000001.1"/>
</dbReference>
<evidence type="ECO:0008006" key="3">
    <source>
        <dbReference type="Google" id="ProtNLM"/>
    </source>
</evidence>
<protein>
    <recommendedName>
        <fullName evidence="3">DUF2789 domain-containing protein</fullName>
    </recommendedName>
</protein>
<gene>
    <name evidence="1" type="ORF">tinsulaeT_04480</name>
</gene>
<dbReference type="InterPro" id="IPR038086">
    <property type="entry name" value="DUF2789_sf"/>
</dbReference>
<accession>A0ABQ6GM81</accession>
<sequence length="76" mass="8649">MDRSSHTLACLFSQLGIDNKQGSIDKFIQRHRGIPAETSLAQAHFWNNAQAEFIKESLLEDSDWTEVIDSLDAMLR</sequence>
<reference evidence="1 2" key="1">
    <citation type="submission" date="2023-03" db="EMBL/GenBank/DDBJ databases">
        <title>Draft genome sequence of Thalassotalea insulae KCTC 62186T.</title>
        <authorList>
            <person name="Sawabe T."/>
        </authorList>
    </citation>
    <scope>NUCLEOTIDE SEQUENCE [LARGE SCALE GENOMIC DNA]</scope>
    <source>
        <strain evidence="1 2">KCTC 62186</strain>
    </source>
</reference>
<evidence type="ECO:0000313" key="1">
    <source>
        <dbReference type="EMBL" id="GLX77108.1"/>
    </source>
</evidence>
<dbReference type="EMBL" id="BSST01000001">
    <property type="protein sequence ID" value="GLX77108.1"/>
    <property type="molecule type" value="Genomic_DNA"/>
</dbReference>
<name>A0ABQ6GM81_9GAMM</name>